<evidence type="ECO:0000256" key="1">
    <source>
        <dbReference type="ARBA" id="ARBA00009067"/>
    </source>
</evidence>
<evidence type="ECO:0000313" key="5">
    <source>
        <dbReference type="Proteomes" id="UP000306241"/>
    </source>
</evidence>
<dbReference type="InterPro" id="IPR003675">
    <property type="entry name" value="Rce1/LyrA-like_dom"/>
</dbReference>
<accession>A0A4V0H265</accession>
<keyword evidence="2" id="KW-0812">Transmembrane</keyword>
<dbReference type="EMBL" id="LR594052">
    <property type="protein sequence ID" value="VTT41587.1"/>
    <property type="molecule type" value="Genomic_DNA"/>
</dbReference>
<feature type="transmembrane region" description="Helical" evidence="2">
    <location>
        <begin position="204"/>
        <end position="222"/>
    </location>
</feature>
<dbReference type="RefSeq" id="WP_003084885.1">
    <property type="nucleotide sequence ID" value="NZ_CP070236.1"/>
</dbReference>
<proteinExistence type="inferred from homology"/>
<feature type="transmembrane region" description="Helical" evidence="2">
    <location>
        <begin position="21"/>
        <end position="54"/>
    </location>
</feature>
<evidence type="ECO:0000313" key="4">
    <source>
        <dbReference type="EMBL" id="VTT41587.1"/>
    </source>
</evidence>
<keyword evidence="4" id="KW-0645">Protease</keyword>
<feature type="transmembrane region" description="Helical" evidence="2">
    <location>
        <begin position="113"/>
        <end position="133"/>
    </location>
</feature>
<dbReference type="PANTHER" id="PTHR39430:SF1">
    <property type="entry name" value="PROTEASE"/>
    <property type="match status" value="1"/>
</dbReference>
<feature type="transmembrane region" description="Helical" evidence="2">
    <location>
        <begin position="274"/>
        <end position="297"/>
    </location>
</feature>
<evidence type="ECO:0000259" key="3">
    <source>
        <dbReference type="Pfam" id="PF02517"/>
    </source>
</evidence>
<dbReference type="Pfam" id="PF02517">
    <property type="entry name" value="Rce1-like"/>
    <property type="match status" value="1"/>
</dbReference>
<feature type="transmembrane region" description="Helical" evidence="2">
    <location>
        <begin position="74"/>
        <end position="92"/>
    </location>
</feature>
<organism evidence="4 5">
    <name type="scientific">Streptococcus porcinus</name>
    <dbReference type="NCBI Taxonomy" id="1340"/>
    <lineage>
        <taxon>Bacteria</taxon>
        <taxon>Bacillati</taxon>
        <taxon>Bacillota</taxon>
        <taxon>Bacilli</taxon>
        <taxon>Lactobacillales</taxon>
        <taxon>Streptococcaceae</taxon>
        <taxon>Streptococcus</taxon>
    </lineage>
</organism>
<keyword evidence="2" id="KW-1133">Transmembrane helix</keyword>
<keyword evidence="4" id="KW-0378">Hydrolase</keyword>
<comment type="similarity">
    <text evidence="1">Belongs to the UPF0177 family.</text>
</comment>
<protein>
    <submittedName>
        <fullName evidence="4">CAAX amino terminal protease family protein</fullName>
    </submittedName>
</protein>
<feature type="transmembrane region" description="Helical" evidence="2">
    <location>
        <begin position="179"/>
        <end position="198"/>
    </location>
</feature>
<sequence length="315" mass="34987">MIKKHILEVQTERYQKLPTWLMILVACAMVYAFFIVGSLVAEAFLKMVMTLAMLLTSEVKTDIETFYQNPLIELAIFPFISLSLFAWVKWYEKRPIKSLGFFKGQVFIEIAKGWLIGTVLLSITLALSCLLGGLEFHSFGFSFKTLEFLVFSIPLWLLQSGTEELLTRGWLLPILAKRTHLVIAIIVSSSLFGIMHLGNDNINVYSVLSIIVVGIFLALYMLKTDNIWGVAGIHGAWNFTQGNIFGISVSGTEAGPSLMYFGQKAGAPDWISGGAFGIEGSFLATLVLLVATVYMAWQLIQEKKSSNSEISLENS</sequence>
<dbReference type="PANTHER" id="PTHR39430">
    <property type="entry name" value="MEMBRANE-ASSOCIATED PROTEASE-RELATED"/>
    <property type="match status" value="1"/>
</dbReference>
<dbReference type="AlphaFoldDB" id="A0A4V0H265"/>
<keyword evidence="2" id="KW-0472">Membrane</keyword>
<dbReference type="GO" id="GO:0004175">
    <property type="term" value="F:endopeptidase activity"/>
    <property type="evidence" value="ECO:0007669"/>
    <property type="project" value="UniProtKB-ARBA"/>
</dbReference>
<dbReference type="GO" id="GO:0080120">
    <property type="term" value="P:CAAX-box protein maturation"/>
    <property type="evidence" value="ECO:0007669"/>
    <property type="project" value="UniProtKB-ARBA"/>
</dbReference>
<dbReference type="GO" id="GO:0006508">
    <property type="term" value="P:proteolysis"/>
    <property type="evidence" value="ECO:0007669"/>
    <property type="project" value="UniProtKB-KW"/>
</dbReference>
<reference evidence="4 5" key="1">
    <citation type="submission" date="2019-05" db="EMBL/GenBank/DDBJ databases">
        <authorList>
            <consortium name="Pathogen Informatics"/>
        </authorList>
    </citation>
    <scope>NUCLEOTIDE SEQUENCE [LARGE SCALE GENOMIC DNA]</scope>
    <source>
        <strain evidence="4 5">NCTC10924</strain>
    </source>
</reference>
<feature type="domain" description="CAAX prenyl protease 2/Lysostaphin resistance protein A-like" evidence="3">
    <location>
        <begin position="147"/>
        <end position="239"/>
    </location>
</feature>
<dbReference type="Proteomes" id="UP000306241">
    <property type="component" value="Chromosome"/>
</dbReference>
<dbReference type="PROSITE" id="PS51257">
    <property type="entry name" value="PROKAR_LIPOPROTEIN"/>
    <property type="match status" value="1"/>
</dbReference>
<gene>
    <name evidence="4" type="ORF">NCTC10924_00227</name>
</gene>
<evidence type="ECO:0000256" key="2">
    <source>
        <dbReference type="SAM" id="Phobius"/>
    </source>
</evidence>
<name>A0A4V0H265_STRPO</name>
<dbReference type="OrthoDB" id="324900at2"/>